<dbReference type="AlphaFoldDB" id="A0A067PVM7"/>
<dbReference type="Proteomes" id="UP000027265">
    <property type="component" value="Unassembled WGS sequence"/>
</dbReference>
<feature type="compositionally biased region" description="Basic residues" evidence="1">
    <location>
        <begin position="125"/>
        <end position="138"/>
    </location>
</feature>
<dbReference type="OrthoDB" id="3892913at2759"/>
<protein>
    <submittedName>
        <fullName evidence="2">Uncharacterized protein</fullName>
    </submittedName>
</protein>
<feature type="region of interest" description="Disordered" evidence="1">
    <location>
        <begin position="52"/>
        <end position="174"/>
    </location>
</feature>
<proteinExistence type="predicted"/>
<accession>A0A067PVM7</accession>
<organism evidence="2 3">
    <name type="scientific">Jaapia argillacea MUCL 33604</name>
    <dbReference type="NCBI Taxonomy" id="933084"/>
    <lineage>
        <taxon>Eukaryota</taxon>
        <taxon>Fungi</taxon>
        <taxon>Dikarya</taxon>
        <taxon>Basidiomycota</taxon>
        <taxon>Agaricomycotina</taxon>
        <taxon>Agaricomycetes</taxon>
        <taxon>Agaricomycetidae</taxon>
        <taxon>Jaapiales</taxon>
        <taxon>Jaapiaceae</taxon>
        <taxon>Jaapia</taxon>
    </lineage>
</organism>
<dbReference type="HOGENOM" id="CLU_1540277_0_0_1"/>
<dbReference type="InParanoid" id="A0A067PVM7"/>
<reference evidence="3" key="1">
    <citation type="journal article" date="2014" name="Proc. Natl. Acad. Sci. U.S.A.">
        <title>Extensive sampling of basidiomycete genomes demonstrates inadequacy of the white-rot/brown-rot paradigm for wood decay fungi.</title>
        <authorList>
            <person name="Riley R."/>
            <person name="Salamov A.A."/>
            <person name="Brown D.W."/>
            <person name="Nagy L.G."/>
            <person name="Floudas D."/>
            <person name="Held B.W."/>
            <person name="Levasseur A."/>
            <person name="Lombard V."/>
            <person name="Morin E."/>
            <person name="Otillar R."/>
            <person name="Lindquist E.A."/>
            <person name="Sun H."/>
            <person name="LaButti K.M."/>
            <person name="Schmutz J."/>
            <person name="Jabbour D."/>
            <person name="Luo H."/>
            <person name="Baker S.E."/>
            <person name="Pisabarro A.G."/>
            <person name="Walton J.D."/>
            <person name="Blanchette R.A."/>
            <person name="Henrissat B."/>
            <person name="Martin F."/>
            <person name="Cullen D."/>
            <person name="Hibbett D.S."/>
            <person name="Grigoriev I.V."/>
        </authorList>
    </citation>
    <scope>NUCLEOTIDE SEQUENCE [LARGE SCALE GENOMIC DNA]</scope>
    <source>
        <strain evidence="3">MUCL 33604</strain>
    </source>
</reference>
<evidence type="ECO:0000313" key="3">
    <source>
        <dbReference type="Proteomes" id="UP000027265"/>
    </source>
</evidence>
<evidence type="ECO:0000256" key="1">
    <source>
        <dbReference type="SAM" id="MobiDB-lite"/>
    </source>
</evidence>
<dbReference type="EMBL" id="KL197718">
    <property type="protein sequence ID" value="KDQ57905.1"/>
    <property type="molecule type" value="Genomic_DNA"/>
</dbReference>
<keyword evidence="3" id="KW-1185">Reference proteome</keyword>
<name>A0A067PVM7_9AGAM</name>
<feature type="compositionally biased region" description="Acidic residues" evidence="1">
    <location>
        <begin position="143"/>
        <end position="159"/>
    </location>
</feature>
<evidence type="ECO:0000313" key="2">
    <source>
        <dbReference type="EMBL" id="KDQ57905.1"/>
    </source>
</evidence>
<sequence>MASKMPWGDIKAETLRILCKDLGLTSRDYRTRDQMVAFLTKVAEEGIEVAREELSLGANQEEPENVAPAKRGRPKRAREVEPEPVARPSRGKKKAITTSPPKPTSRRRTILDAVEMPPRTSSVKKPAKRASRQSKRFKGASDAAEDEEEDPDGEGEEDPDHVAPPAKATRRGRA</sequence>
<gene>
    <name evidence="2" type="ORF">JAAARDRAFT_34716</name>
</gene>